<reference evidence="1 2" key="1">
    <citation type="journal article" date="2016" name="Mol. Biol. Evol.">
        <title>Comparative Genomics of Early-Diverging Mushroom-Forming Fungi Provides Insights into the Origins of Lignocellulose Decay Capabilities.</title>
        <authorList>
            <person name="Nagy L.G."/>
            <person name="Riley R."/>
            <person name="Tritt A."/>
            <person name="Adam C."/>
            <person name="Daum C."/>
            <person name="Floudas D."/>
            <person name="Sun H."/>
            <person name="Yadav J.S."/>
            <person name="Pangilinan J."/>
            <person name="Larsson K.H."/>
            <person name="Matsuura K."/>
            <person name="Barry K."/>
            <person name="Labutti K."/>
            <person name="Kuo R."/>
            <person name="Ohm R.A."/>
            <person name="Bhattacharya S.S."/>
            <person name="Shirouzu T."/>
            <person name="Yoshinaga Y."/>
            <person name="Martin F.M."/>
            <person name="Grigoriev I.V."/>
            <person name="Hibbett D.S."/>
        </authorList>
    </citation>
    <scope>NUCLEOTIDE SEQUENCE [LARGE SCALE GENOMIC DNA]</scope>
    <source>
        <strain evidence="1 2">HHB12029</strain>
    </source>
</reference>
<sequence>AIETLAARFKIYHIKISGYNSQANGVIERRHFDLRETLVKLSGDDVSTWADHFHSALWAERVTTNPRAGMSPSYMAHGVEPIMPLDLAEATYLVPDVDSRLSTEDLLVLRARQLERREEDLRGIRGRIQAARFADIADFMRRYGSSVRDFKFGPGDMVLIRDTRIEKDLGRKKVDDRYYGPMLVVKRHDGGAYAVAELDGSVSIQRCAAFRVIPYFPRLNQPL</sequence>
<dbReference type="Gene3D" id="3.30.420.10">
    <property type="entry name" value="Ribonuclease H-like superfamily/Ribonuclease H"/>
    <property type="match status" value="1"/>
</dbReference>
<dbReference type="InterPro" id="IPR012337">
    <property type="entry name" value="RNaseH-like_sf"/>
</dbReference>
<dbReference type="GO" id="GO:0003676">
    <property type="term" value="F:nucleic acid binding"/>
    <property type="evidence" value="ECO:0007669"/>
    <property type="project" value="InterPro"/>
</dbReference>
<dbReference type="InterPro" id="IPR036397">
    <property type="entry name" value="RNaseH_sf"/>
</dbReference>
<evidence type="ECO:0000313" key="1">
    <source>
        <dbReference type="EMBL" id="KZV80437.1"/>
    </source>
</evidence>
<organism evidence="1 2">
    <name type="scientific">Exidia glandulosa HHB12029</name>
    <dbReference type="NCBI Taxonomy" id="1314781"/>
    <lineage>
        <taxon>Eukaryota</taxon>
        <taxon>Fungi</taxon>
        <taxon>Dikarya</taxon>
        <taxon>Basidiomycota</taxon>
        <taxon>Agaricomycotina</taxon>
        <taxon>Agaricomycetes</taxon>
        <taxon>Auriculariales</taxon>
        <taxon>Exidiaceae</taxon>
        <taxon>Exidia</taxon>
    </lineage>
</organism>
<dbReference type="InParanoid" id="A0A165BE76"/>
<protein>
    <recommendedName>
        <fullName evidence="3">Integrase catalytic domain-containing protein</fullName>
    </recommendedName>
</protein>
<name>A0A165BE76_EXIGL</name>
<dbReference type="PANTHER" id="PTHR48475:SF1">
    <property type="entry name" value="RNASE H TYPE-1 DOMAIN-CONTAINING PROTEIN"/>
    <property type="match status" value="1"/>
</dbReference>
<feature type="non-terminal residue" evidence="1">
    <location>
        <position position="223"/>
    </location>
</feature>
<dbReference type="SUPFAM" id="SSF53098">
    <property type="entry name" value="Ribonuclease H-like"/>
    <property type="match status" value="1"/>
</dbReference>
<dbReference type="STRING" id="1314781.A0A165BE76"/>
<evidence type="ECO:0000313" key="2">
    <source>
        <dbReference type="Proteomes" id="UP000077266"/>
    </source>
</evidence>
<dbReference type="OrthoDB" id="8023605at2759"/>
<evidence type="ECO:0008006" key="3">
    <source>
        <dbReference type="Google" id="ProtNLM"/>
    </source>
</evidence>
<dbReference type="Proteomes" id="UP000077266">
    <property type="component" value="Unassembled WGS sequence"/>
</dbReference>
<dbReference type="EMBL" id="KV426481">
    <property type="protein sequence ID" value="KZV80437.1"/>
    <property type="molecule type" value="Genomic_DNA"/>
</dbReference>
<gene>
    <name evidence="1" type="ORF">EXIGLDRAFT_559617</name>
</gene>
<feature type="non-terminal residue" evidence="1">
    <location>
        <position position="1"/>
    </location>
</feature>
<dbReference type="AlphaFoldDB" id="A0A165BE76"/>
<accession>A0A165BE76</accession>
<proteinExistence type="predicted"/>
<keyword evidence="2" id="KW-1185">Reference proteome</keyword>
<dbReference type="PANTHER" id="PTHR48475">
    <property type="entry name" value="RIBONUCLEASE H"/>
    <property type="match status" value="1"/>
</dbReference>